<dbReference type="Proteomes" id="UP000664859">
    <property type="component" value="Unassembled WGS sequence"/>
</dbReference>
<sequence length="193" mass="21199">MQASWLTPKASCFMTTRVLWEGACRDWCLPGRNRGAAGRHPVRRGRTSADAQAAGNWSTPCWQLSFTGGSAHSCSDDRAHSHPGDLLHAEHYEAFQLMSGCLRHNLKATHTLPSWHTVSPACEELASGGGGSAEGVCGTCMQRACGWRWRQRGRRGRCRSSWRQSARQRGARWRPSACQRGAHTQQGGGGEQQ</sequence>
<organism evidence="2 4">
    <name type="scientific">Tribonema minus</name>
    <dbReference type="NCBI Taxonomy" id="303371"/>
    <lineage>
        <taxon>Eukaryota</taxon>
        <taxon>Sar</taxon>
        <taxon>Stramenopiles</taxon>
        <taxon>Ochrophyta</taxon>
        <taxon>PX clade</taxon>
        <taxon>Xanthophyceae</taxon>
        <taxon>Tribonematales</taxon>
        <taxon>Tribonemataceae</taxon>
        <taxon>Tribonema</taxon>
    </lineage>
</organism>
<evidence type="ECO:0000256" key="1">
    <source>
        <dbReference type="SAM" id="MobiDB-lite"/>
    </source>
</evidence>
<dbReference type="AlphaFoldDB" id="A0A835YV40"/>
<keyword evidence="4" id="KW-1185">Reference proteome</keyword>
<accession>A0A835YV40</accession>
<evidence type="ECO:0000313" key="2">
    <source>
        <dbReference type="EMBL" id="KAG5181911.1"/>
    </source>
</evidence>
<name>A0A835YV40_9STRA</name>
<protein>
    <submittedName>
        <fullName evidence="2">Uncharacterized protein</fullName>
    </submittedName>
</protein>
<feature type="region of interest" description="Disordered" evidence="1">
    <location>
        <begin position="158"/>
        <end position="193"/>
    </location>
</feature>
<evidence type="ECO:0000313" key="4">
    <source>
        <dbReference type="Proteomes" id="UP000664859"/>
    </source>
</evidence>
<gene>
    <name evidence="3" type="ORF">JKP88DRAFT_237780</name>
    <name evidence="2" type="ORF">JKP88DRAFT_239225</name>
</gene>
<proteinExistence type="predicted"/>
<dbReference type="EMBL" id="JAFCMP010000171">
    <property type="protein sequence ID" value="KAG5184267.1"/>
    <property type="molecule type" value="Genomic_DNA"/>
</dbReference>
<comment type="caution">
    <text evidence="2">The sequence shown here is derived from an EMBL/GenBank/DDBJ whole genome shotgun (WGS) entry which is preliminary data.</text>
</comment>
<dbReference type="EMBL" id="JAFCMP010000281">
    <property type="protein sequence ID" value="KAG5181911.1"/>
    <property type="molecule type" value="Genomic_DNA"/>
</dbReference>
<reference evidence="2" key="1">
    <citation type="submission" date="2021-02" db="EMBL/GenBank/DDBJ databases">
        <title>First Annotated Genome of the Yellow-green Alga Tribonema minus.</title>
        <authorList>
            <person name="Mahan K.M."/>
        </authorList>
    </citation>
    <scope>NUCLEOTIDE SEQUENCE</scope>
    <source>
        <strain evidence="2">UTEX B ZZ1240</strain>
    </source>
</reference>
<evidence type="ECO:0000313" key="3">
    <source>
        <dbReference type="EMBL" id="KAG5184267.1"/>
    </source>
</evidence>